<evidence type="ECO:0000256" key="3">
    <source>
        <dbReference type="ARBA" id="ARBA00010136"/>
    </source>
</evidence>
<dbReference type="Pfam" id="PF17900">
    <property type="entry name" value="Peptidase_M1_N"/>
    <property type="match status" value="1"/>
</dbReference>
<evidence type="ECO:0000256" key="1">
    <source>
        <dbReference type="ARBA" id="ARBA00000098"/>
    </source>
</evidence>
<feature type="domain" description="Aminopeptidase N-like N-terminal" evidence="18">
    <location>
        <begin position="163"/>
        <end position="225"/>
    </location>
</feature>
<evidence type="ECO:0000256" key="13">
    <source>
        <dbReference type="ARBA" id="ARBA00031533"/>
    </source>
</evidence>
<dbReference type="EMBL" id="BMVG01000004">
    <property type="protein sequence ID" value="GHE01963.1"/>
    <property type="molecule type" value="Genomic_DNA"/>
</dbReference>
<comment type="cofactor">
    <cofactor evidence="15">
        <name>Zn(2+)</name>
        <dbReference type="ChEBI" id="CHEBI:29105"/>
    </cofactor>
    <text evidence="15">Binds 1 zinc ion per subunit.</text>
</comment>
<evidence type="ECO:0000256" key="7">
    <source>
        <dbReference type="ARBA" id="ARBA00022670"/>
    </source>
</evidence>
<dbReference type="GO" id="GO:0016285">
    <property type="term" value="F:alanyl aminopeptidase activity"/>
    <property type="evidence" value="ECO:0007669"/>
    <property type="project" value="UniProtKB-EC"/>
</dbReference>
<comment type="subcellular location">
    <subcellularLocation>
        <location evidence="2">Cytoplasm</location>
    </subcellularLocation>
</comment>
<reference evidence="19" key="2">
    <citation type="submission" date="2020-09" db="EMBL/GenBank/DDBJ databases">
        <authorList>
            <person name="Sun Q."/>
            <person name="Ohkuma M."/>
        </authorList>
    </citation>
    <scope>NUCLEOTIDE SEQUENCE</scope>
    <source>
        <strain evidence="19">JCM 4714</strain>
    </source>
</reference>
<dbReference type="GO" id="GO:0008237">
    <property type="term" value="F:metallopeptidase activity"/>
    <property type="evidence" value="ECO:0007669"/>
    <property type="project" value="UniProtKB-KW"/>
</dbReference>
<dbReference type="SUPFAM" id="SSF63737">
    <property type="entry name" value="Leukotriene A4 hydrolase N-terminal domain"/>
    <property type="match status" value="1"/>
</dbReference>
<comment type="catalytic activity">
    <reaction evidence="1">
        <text>Release of an N-terminal amino acid, Xaa-|-Yaa- from a peptide, amide or arylamide. Xaa is preferably Ala, but may be most amino acids including Pro (slow action). When a terminal hydrophobic residue is followed by a prolyl residue, the two may be released as an intact Xaa-Pro dipeptide.</text>
        <dbReference type="EC" id="3.4.11.2"/>
    </reaction>
</comment>
<dbReference type="Gene3D" id="2.60.40.1730">
    <property type="entry name" value="tricorn interacting facor f3 domain"/>
    <property type="match status" value="1"/>
</dbReference>
<proteinExistence type="inferred from homology"/>
<dbReference type="InterPro" id="IPR014782">
    <property type="entry name" value="Peptidase_M1_dom"/>
</dbReference>
<dbReference type="InterPro" id="IPR001930">
    <property type="entry name" value="Peptidase_M1"/>
</dbReference>
<feature type="binding site" evidence="15">
    <location>
        <position position="347"/>
    </location>
    <ligand>
        <name>Zn(2+)</name>
        <dbReference type="ChEBI" id="CHEBI:29105"/>
        <note>catalytic</note>
    </ligand>
</feature>
<feature type="active site" description="Proton acceptor" evidence="14">
    <location>
        <position position="325"/>
    </location>
</feature>
<keyword evidence="10 15" id="KW-0862">Zinc</keyword>
<dbReference type="Proteomes" id="UP000655443">
    <property type="component" value="Unassembled WGS sequence"/>
</dbReference>
<evidence type="ECO:0000259" key="17">
    <source>
        <dbReference type="Pfam" id="PF01433"/>
    </source>
</evidence>
<evidence type="ECO:0000256" key="15">
    <source>
        <dbReference type="PIRSR" id="PIRSR634015-3"/>
    </source>
</evidence>
<keyword evidence="20" id="KW-1185">Reference proteome</keyword>
<comment type="similarity">
    <text evidence="3">Belongs to the peptidase M1 family.</text>
</comment>
<evidence type="ECO:0000256" key="11">
    <source>
        <dbReference type="ARBA" id="ARBA00023049"/>
    </source>
</evidence>
<dbReference type="AlphaFoldDB" id="A0A918YG67"/>
<evidence type="ECO:0000256" key="12">
    <source>
        <dbReference type="ARBA" id="ARBA00029811"/>
    </source>
</evidence>
<dbReference type="Pfam" id="PF01433">
    <property type="entry name" value="Peptidase_M1"/>
    <property type="match status" value="1"/>
</dbReference>
<evidence type="ECO:0000256" key="16">
    <source>
        <dbReference type="SAM" id="MobiDB-lite"/>
    </source>
</evidence>
<dbReference type="SUPFAM" id="SSF55486">
    <property type="entry name" value="Metalloproteases ('zincins'), catalytic domain"/>
    <property type="match status" value="1"/>
</dbReference>
<evidence type="ECO:0000256" key="4">
    <source>
        <dbReference type="ARBA" id="ARBA00012564"/>
    </source>
</evidence>
<dbReference type="Gene3D" id="1.10.390.10">
    <property type="entry name" value="Neutral Protease Domain 2"/>
    <property type="match status" value="1"/>
</dbReference>
<keyword evidence="11" id="KW-0482">Metalloprotease</keyword>
<evidence type="ECO:0000256" key="10">
    <source>
        <dbReference type="ARBA" id="ARBA00022833"/>
    </source>
</evidence>
<keyword evidence="8 15" id="KW-0479">Metal-binding</keyword>
<dbReference type="GO" id="GO:0006508">
    <property type="term" value="P:proteolysis"/>
    <property type="evidence" value="ECO:0007669"/>
    <property type="project" value="UniProtKB-KW"/>
</dbReference>
<accession>A0A918YG67</accession>
<keyword evidence="7" id="KW-0645">Protease</keyword>
<reference evidence="19" key="1">
    <citation type="journal article" date="2014" name="Int. J. Syst. Evol. Microbiol.">
        <title>Complete genome sequence of Corynebacterium casei LMG S-19264T (=DSM 44701T), isolated from a smear-ripened cheese.</title>
        <authorList>
            <consortium name="US DOE Joint Genome Institute (JGI-PGF)"/>
            <person name="Walter F."/>
            <person name="Albersmeier A."/>
            <person name="Kalinowski J."/>
            <person name="Ruckert C."/>
        </authorList>
    </citation>
    <scope>NUCLEOTIDE SEQUENCE</scope>
    <source>
        <strain evidence="19">JCM 4714</strain>
    </source>
</reference>
<dbReference type="InterPro" id="IPR042097">
    <property type="entry name" value="Aminopeptidase_N-like_N_sf"/>
</dbReference>
<evidence type="ECO:0000256" key="5">
    <source>
        <dbReference type="ARBA" id="ARBA00015611"/>
    </source>
</evidence>
<evidence type="ECO:0000259" key="18">
    <source>
        <dbReference type="Pfam" id="PF17900"/>
    </source>
</evidence>
<dbReference type="GO" id="GO:0005737">
    <property type="term" value="C:cytoplasm"/>
    <property type="evidence" value="ECO:0007669"/>
    <property type="project" value="UniProtKB-SubCell"/>
</dbReference>
<evidence type="ECO:0000313" key="19">
    <source>
        <dbReference type="EMBL" id="GHE01963.1"/>
    </source>
</evidence>
<keyword evidence="9" id="KW-0378">Hydrolase</keyword>
<evidence type="ECO:0000256" key="2">
    <source>
        <dbReference type="ARBA" id="ARBA00004496"/>
    </source>
</evidence>
<name>A0A918YG67_9ACTN</name>
<keyword evidence="19" id="KW-0031">Aminopeptidase</keyword>
<gene>
    <name evidence="19" type="ORF">GCM10010339_23140</name>
</gene>
<evidence type="ECO:0000256" key="8">
    <source>
        <dbReference type="ARBA" id="ARBA00022723"/>
    </source>
</evidence>
<feature type="domain" description="Peptidase M1 membrane alanine aminopeptidase" evidence="17">
    <location>
        <begin position="270"/>
        <end position="459"/>
    </location>
</feature>
<dbReference type="EC" id="3.4.11.2" evidence="4"/>
<feature type="region of interest" description="Disordered" evidence="16">
    <location>
        <begin position="1"/>
        <end position="46"/>
    </location>
</feature>
<protein>
    <recommendedName>
        <fullName evidence="5">Aminopeptidase N</fullName>
        <ecNumber evidence="4">3.4.11.2</ecNumber>
    </recommendedName>
    <alternativeName>
        <fullName evidence="12">Alanine aminopeptidase</fullName>
    </alternativeName>
    <alternativeName>
        <fullName evidence="13">Lysyl aminopeptidase</fullName>
    </alternativeName>
</protein>
<evidence type="ECO:0000313" key="20">
    <source>
        <dbReference type="Proteomes" id="UP000655443"/>
    </source>
</evidence>
<comment type="caution">
    <text evidence="19">The sequence shown here is derived from an EMBL/GenBank/DDBJ whole genome shotgun (WGS) entry which is preliminary data.</text>
</comment>
<dbReference type="GO" id="GO:0008270">
    <property type="term" value="F:zinc ion binding"/>
    <property type="evidence" value="ECO:0007669"/>
    <property type="project" value="InterPro"/>
</dbReference>
<feature type="binding site" evidence="15">
    <location>
        <position position="324"/>
    </location>
    <ligand>
        <name>Zn(2+)</name>
        <dbReference type="ChEBI" id="CHEBI:29105"/>
        <note>catalytic</note>
    </ligand>
</feature>
<dbReference type="InterPro" id="IPR027268">
    <property type="entry name" value="Peptidase_M4/M1_CTD_sf"/>
</dbReference>
<dbReference type="PANTHER" id="PTHR45726:SF3">
    <property type="entry name" value="LEUKOTRIENE A-4 HYDROLASE"/>
    <property type="match status" value="1"/>
</dbReference>
<organism evidence="19 20">
    <name type="scientific">Streptomyces alanosinicus</name>
    <dbReference type="NCBI Taxonomy" id="68171"/>
    <lineage>
        <taxon>Bacteria</taxon>
        <taxon>Bacillati</taxon>
        <taxon>Actinomycetota</taxon>
        <taxon>Actinomycetes</taxon>
        <taxon>Kitasatosporales</taxon>
        <taxon>Streptomycetaceae</taxon>
        <taxon>Streptomyces</taxon>
    </lineage>
</organism>
<evidence type="ECO:0000256" key="9">
    <source>
        <dbReference type="ARBA" id="ARBA00022801"/>
    </source>
</evidence>
<dbReference type="InterPro" id="IPR045357">
    <property type="entry name" value="Aminopeptidase_N-like_N"/>
</dbReference>
<dbReference type="PANTHER" id="PTHR45726">
    <property type="entry name" value="LEUKOTRIENE A-4 HYDROLASE"/>
    <property type="match status" value="1"/>
</dbReference>
<keyword evidence="6" id="KW-0963">Cytoplasm</keyword>
<dbReference type="InterPro" id="IPR034015">
    <property type="entry name" value="M1_LTA4H"/>
</dbReference>
<feature type="binding site" evidence="15">
    <location>
        <position position="328"/>
    </location>
    <ligand>
        <name>Zn(2+)</name>
        <dbReference type="ChEBI" id="CHEBI:29105"/>
        <note>catalytic</note>
    </ligand>
</feature>
<evidence type="ECO:0000256" key="6">
    <source>
        <dbReference type="ARBA" id="ARBA00022490"/>
    </source>
</evidence>
<evidence type="ECO:0000256" key="14">
    <source>
        <dbReference type="PIRSR" id="PIRSR634015-1"/>
    </source>
</evidence>
<dbReference type="PRINTS" id="PR00756">
    <property type="entry name" value="ALADIPTASE"/>
</dbReference>
<dbReference type="CDD" id="cd09603">
    <property type="entry name" value="M1_APN_like"/>
    <property type="match status" value="1"/>
</dbReference>
<sequence length="492" mass="53774">MASLSAGHSVPAGTGARRDGSSKAQGANAEVAVQQSAGPDPYFPDNGDSRYRVHRYELMLDYRPGPNRLAGTARINAIAGRVPLTEFMLNLADFRIGRIRVDGRQPHYTHRGGRLRVKPAKPIRAGAAFTVEVHWSGNPKPVTSPWGGIGWEELSDGALVASQPIGAPSWYPCNDRPADKASYLISVTTPSAYAVVSGGRLLTRTTKASTTTWVYEQSAPTSSYLVGLAIGKFQTVLLGDPGPGGVPQHGHIPAHLLPEFSRDFARQPAMMELFQELFGPYPFEEYAVAVTEEELDVPVEAQGLSLFGANHVDGARGSERLVAHELAHQWFGNCVSIADWRHIWLNEGFAKYAEWLWSERSGGRSAQQLAAAAHRLLAGLPQDLRLADPGRRSMFDDRLYERGGLAVHAVRCALGDDAFFRMLRGWVRSHRNGTVTTAAFVEHVTQFADESPAALFEAWVYGAQLPPLPTLQDAPRTFFLGRRRSPGPETSF</sequence>
<feature type="active site" description="Proton donor" evidence="14">
    <location>
        <position position="400"/>
    </location>
</feature>